<dbReference type="SUPFAM" id="SSF53448">
    <property type="entry name" value="Nucleotide-diphospho-sugar transferases"/>
    <property type="match status" value="1"/>
</dbReference>
<dbReference type="PANTHER" id="PTHR43630">
    <property type="entry name" value="POLY-BETA-1,6-N-ACETYL-D-GLUCOSAMINE SYNTHASE"/>
    <property type="match status" value="1"/>
</dbReference>
<feature type="domain" description="Glycosyltransferase 2-like" evidence="1">
    <location>
        <begin position="7"/>
        <end position="94"/>
    </location>
</feature>
<sequence length="568" mass="65923">MPTFGLVMIVKNEAQIIKKCLASVAPYISRWDICDTGSTDNTIKVINNFFKDKNIPGQVHEHAWEGFADNRTLAFQVDEGNTDWMYVIDADDELITPLHIPAGCEDAHSLIIDLQEGPSVTQCRQQLFKSGCKWGFASIVHEFPYSEKYPAGKLRVMQTHEIKVKASRGGDRSKDPLKYFKDGMLIEMDLERVMAIPKHKLKHWETEMESRYKYYAAQSWFDYKHYERALFWCDERVKVNGFKEEIYRAYLTKGRCLRNILMRAVRLNADPRNKTKVIPVYNGKTITNKMIIDAFEECHRYDPYRAEAAFEIAQEYEQTGNYKKALEYINLCLKIKRPKDKLFIVEDYVYDFGSRMVASRVLEKLEEYEKAFKIADQLWRESKDPSKRMWAYNYKHSLVPKLLPIYFQGEIKREKSTKNGIIVNIVYSSLENLKRCLSSMSATWLDFHEVDNIYIDFKDVVKDRSEIEKNVLSLFPFLISGKGTGEQLSIYTDDTRCYFNKIAMVEYILSTGKTVGCKILYLDTSKQDGELGVYKMTSVKKTPYAVFASGNNIYSVDTITSTAIVDKK</sequence>
<proteinExistence type="predicted"/>
<name>A0A6C0JVD8_9ZZZZ</name>
<dbReference type="PANTHER" id="PTHR43630:SF2">
    <property type="entry name" value="GLYCOSYLTRANSFERASE"/>
    <property type="match status" value="1"/>
</dbReference>
<evidence type="ECO:0000259" key="1">
    <source>
        <dbReference type="Pfam" id="PF00535"/>
    </source>
</evidence>
<dbReference type="InterPro" id="IPR001173">
    <property type="entry name" value="Glyco_trans_2-like"/>
</dbReference>
<dbReference type="InterPro" id="IPR011990">
    <property type="entry name" value="TPR-like_helical_dom_sf"/>
</dbReference>
<dbReference type="AlphaFoldDB" id="A0A6C0JVD8"/>
<protein>
    <recommendedName>
        <fullName evidence="1">Glycosyltransferase 2-like domain-containing protein</fullName>
    </recommendedName>
</protein>
<dbReference type="InterPro" id="IPR029044">
    <property type="entry name" value="Nucleotide-diphossugar_trans"/>
</dbReference>
<dbReference type="PROSITE" id="PS50005">
    <property type="entry name" value="TPR"/>
    <property type="match status" value="1"/>
</dbReference>
<dbReference type="EMBL" id="MN740696">
    <property type="protein sequence ID" value="QHU08357.1"/>
    <property type="molecule type" value="Genomic_DNA"/>
</dbReference>
<dbReference type="Gene3D" id="1.25.40.10">
    <property type="entry name" value="Tetratricopeptide repeat domain"/>
    <property type="match status" value="1"/>
</dbReference>
<dbReference type="Pfam" id="PF00535">
    <property type="entry name" value="Glycos_transf_2"/>
    <property type="match status" value="1"/>
</dbReference>
<dbReference type="SUPFAM" id="SSF48452">
    <property type="entry name" value="TPR-like"/>
    <property type="match status" value="1"/>
</dbReference>
<dbReference type="InterPro" id="IPR019734">
    <property type="entry name" value="TPR_rpt"/>
</dbReference>
<reference evidence="2" key="1">
    <citation type="journal article" date="2020" name="Nature">
        <title>Giant virus diversity and host interactions through global metagenomics.</title>
        <authorList>
            <person name="Schulz F."/>
            <person name="Roux S."/>
            <person name="Paez-Espino D."/>
            <person name="Jungbluth S."/>
            <person name="Walsh D.A."/>
            <person name="Denef V.J."/>
            <person name="McMahon K.D."/>
            <person name="Konstantinidis K.T."/>
            <person name="Eloe-Fadrosh E.A."/>
            <person name="Kyrpides N.C."/>
            <person name="Woyke T."/>
        </authorList>
    </citation>
    <scope>NUCLEOTIDE SEQUENCE</scope>
    <source>
        <strain evidence="2">GVMAG-S-1062768-28</strain>
    </source>
</reference>
<dbReference type="Gene3D" id="3.90.550.10">
    <property type="entry name" value="Spore Coat Polysaccharide Biosynthesis Protein SpsA, Chain A"/>
    <property type="match status" value="1"/>
</dbReference>
<accession>A0A6C0JVD8</accession>
<evidence type="ECO:0000313" key="2">
    <source>
        <dbReference type="EMBL" id="QHU08357.1"/>
    </source>
</evidence>
<organism evidence="2">
    <name type="scientific">viral metagenome</name>
    <dbReference type="NCBI Taxonomy" id="1070528"/>
    <lineage>
        <taxon>unclassified sequences</taxon>
        <taxon>metagenomes</taxon>
        <taxon>organismal metagenomes</taxon>
    </lineage>
</organism>